<comment type="caution">
    <text evidence="1">The sequence shown here is derived from an EMBL/GenBank/DDBJ whole genome shotgun (WGS) entry which is preliminary data.</text>
</comment>
<name>A0A4Y1ZHL4_9BACL</name>
<organism evidence="1 2">
    <name type="scientific">Sporolactobacillus inulinus</name>
    <dbReference type="NCBI Taxonomy" id="2078"/>
    <lineage>
        <taxon>Bacteria</taxon>
        <taxon>Bacillati</taxon>
        <taxon>Bacillota</taxon>
        <taxon>Bacilli</taxon>
        <taxon>Bacillales</taxon>
        <taxon>Sporolactobacillaceae</taxon>
        <taxon>Sporolactobacillus</taxon>
    </lineage>
</organism>
<evidence type="ECO:0000313" key="2">
    <source>
        <dbReference type="Proteomes" id="UP000319716"/>
    </source>
</evidence>
<gene>
    <name evidence="1" type="ORF">NBRC111894_3948</name>
</gene>
<dbReference type="EMBL" id="BEXB01000047">
    <property type="protein sequence ID" value="GAY78394.1"/>
    <property type="molecule type" value="Genomic_DNA"/>
</dbReference>
<reference evidence="1 2" key="1">
    <citation type="submission" date="2017-11" db="EMBL/GenBank/DDBJ databases">
        <title>Draft Genome Sequence of Sporolactobacillus inulinus NBRC 111894 Isolated from Koso, a Japanese Sugar-Vegetable Fermented Beverage.</title>
        <authorList>
            <person name="Chiou T.Y."/>
            <person name="Oshima K."/>
            <person name="Suda W."/>
            <person name="Hattori M."/>
            <person name="Takahashi T."/>
        </authorList>
    </citation>
    <scope>NUCLEOTIDE SEQUENCE [LARGE SCALE GENOMIC DNA]</scope>
    <source>
        <strain evidence="1 2">NBRC111894</strain>
    </source>
</reference>
<protein>
    <submittedName>
        <fullName evidence="1">Uncharacterized protein</fullName>
    </submittedName>
</protein>
<dbReference type="AlphaFoldDB" id="A0A4Y1ZHL4"/>
<sequence>MTRTIDSAEVEKRGIRRGCSFLLQDKEAHDYDFAPPGISGRSIATRHVIARAPRIVFIGTKMCHVL</sequence>
<accession>A0A4Y1ZHL4</accession>
<proteinExistence type="predicted"/>
<evidence type="ECO:0000313" key="1">
    <source>
        <dbReference type="EMBL" id="GAY78394.1"/>
    </source>
</evidence>
<dbReference type="Proteomes" id="UP000319716">
    <property type="component" value="Unassembled WGS sequence"/>
</dbReference>